<dbReference type="EMBL" id="QGKV02000297">
    <property type="protein sequence ID" value="KAF3608398.1"/>
    <property type="molecule type" value="Genomic_DNA"/>
</dbReference>
<accession>A0ABQ7EXJ6</accession>
<gene>
    <name evidence="1" type="ORF">DY000_02049506</name>
</gene>
<comment type="caution">
    <text evidence="1">The sequence shown here is derived from an EMBL/GenBank/DDBJ whole genome shotgun (WGS) entry which is preliminary data.</text>
</comment>
<organism evidence="1 2">
    <name type="scientific">Brassica cretica</name>
    <name type="common">Mustard</name>
    <dbReference type="NCBI Taxonomy" id="69181"/>
    <lineage>
        <taxon>Eukaryota</taxon>
        <taxon>Viridiplantae</taxon>
        <taxon>Streptophyta</taxon>
        <taxon>Embryophyta</taxon>
        <taxon>Tracheophyta</taxon>
        <taxon>Spermatophyta</taxon>
        <taxon>Magnoliopsida</taxon>
        <taxon>eudicotyledons</taxon>
        <taxon>Gunneridae</taxon>
        <taxon>Pentapetalae</taxon>
        <taxon>rosids</taxon>
        <taxon>malvids</taxon>
        <taxon>Brassicales</taxon>
        <taxon>Brassicaceae</taxon>
        <taxon>Brassiceae</taxon>
        <taxon>Brassica</taxon>
    </lineage>
</organism>
<sequence>MFVHGSSYFLARNLFHNQLLGAAAVAADISSLHGSTFTLSRVTGDGLLLTMSSRIFRMNYAKKHHHLYRAPQKALAAAAVAVDISSLHSSTFTLSRVTGDGLLLTMSSRIFRMNYAKKQHHSMAGKFVEDIISYHIKLRRILIFDIKCNSSGFYSCYLAMFILASEAATVLCVHIV</sequence>
<keyword evidence="2" id="KW-1185">Reference proteome</keyword>
<protein>
    <submittedName>
        <fullName evidence="1">Uncharacterized protein</fullName>
    </submittedName>
</protein>
<evidence type="ECO:0000313" key="2">
    <source>
        <dbReference type="Proteomes" id="UP000266723"/>
    </source>
</evidence>
<proteinExistence type="predicted"/>
<reference evidence="1 2" key="1">
    <citation type="journal article" date="2020" name="BMC Genomics">
        <title>Intraspecific diversification of the crop wild relative Brassica cretica Lam. using demographic model selection.</title>
        <authorList>
            <person name="Kioukis A."/>
            <person name="Michalopoulou V.A."/>
            <person name="Briers L."/>
            <person name="Pirintsos S."/>
            <person name="Studholme D.J."/>
            <person name="Pavlidis P."/>
            <person name="Sarris P.F."/>
        </authorList>
    </citation>
    <scope>NUCLEOTIDE SEQUENCE [LARGE SCALE GENOMIC DNA]</scope>
    <source>
        <strain evidence="2">cv. PFS-1207/04</strain>
    </source>
</reference>
<dbReference type="Proteomes" id="UP000266723">
    <property type="component" value="Unassembled WGS sequence"/>
</dbReference>
<evidence type="ECO:0000313" key="1">
    <source>
        <dbReference type="EMBL" id="KAF3608398.1"/>
    </source>
</evidence>
<name>A0ABQ7EXJ6_BRACR</name>